<dbReference type="EMBL" id="LPXO01000001">
    <property type="protein sequence ID" value="KUF12370.1"/>
    <property type="molecule type" value="Genomic_DNA"/>
</dbReference>
<dbReference type="RefSeq" id="WP_058860316.1">
    <property type="nucleotide sequence ID" value="NZ_LPXO01000001.1"/>
</dbReference>
<dbReference type="STRING" id="1685382.AVJ23_01155"/>
<dbReference type="Gene3D" id="1.20.1260.10">
    <property type="match status" value="1"/>
</dbReference>
<evidence type="ECO:0000259" key="1">
    <source>
        <dbReference type="Pfam" id="PF09537"/>
    </source>
</evidence>
<dbReference type="InterPro" id="IPR019052">
    <property type="entry name" value="DUF2383"/>
</dbReference>
<dbReference type="InterPro" id="IPR012347">
    <property type="entry name" value="Ferritin-like"/>
</dbReference>
<organism evidence="2 3">
    <name type="scientific">Pseudoponticoccus marisrubri</name>
    <dbReference type="NCBI Taxonomy" id="1685382"/>
    <lineage>
        <taxon>Bacteria</taxon>
        <taxon>Pseudomonadati</taxon>
        <taxon>Pseudomonadota</taxon>
        <taxon>Alphaproteobacteria</taxon>
        <taxon>Rhodobacterales</taxon>
        <taxon>Roseobacteraceae</taxon>
        <taxon>Pseudoponticoccus</taxon>
    </lineage>
</organism>
<dbReference type="OrthoDB" id="7863016at2"/>
<accession>A0A0W7WP41</accession>
<dbReference type="Pfam" id="PF09537">
    <property type="entry name" value="DUF2383"/>
    <property type="match status" value="1"/>
</dbReference>
<dbReference type="InterPro" id="IPR011971">
    <property type="entry name" value="CHP02284"/>
</dbReference>
<dbReference type="Proteomes" id="UP000054396">
    <property type="component" value="Unassembled WGS sequence"/>
</dbReference>
<sequence>MSQRLNNLNTIVAVLKSGAEFYRKASRATGKTELESLFIEHAELREKVAVELSELIDEAGHEPAEASTVEQGRAHLTRIGTIFNDRDDTLVSGLEEHEDRTLAAFREAIQHRDNERDKPMLESYMQMFQHSHDKMRALKQAA</sequence>
<gene>
    <name evidence="2" type="ORF">AVJ23_01155</name>
</gene>
<reference evidence="2 3" key="1">
    <citation type="submission" date="2015-12" db="EMBL/GenBank/DDBJ databases">
        <authorList>
            <person name="Shamseldin A."/>
            <person name="Moawad H."/>
            <person name="Abd El-Rahim W.M."/>
            <person name="Sadowsky M.J."/>
        </authorList>
    </citation>
    <scope>NUCLEOTIDE SEQUENCE [LARGE SCALE GENOMIC DNA]</scope>
    <source>
        <strain evidence="2 3">SJ5A-1</strain>
    </source>
</reference>
<dbReference type="NCBIfam" id="TIGR02284">
    <property type="entry name" value="PA2169 family four-helix-bundle protein"/>
    <property type="match status" value="1"/>
</dbReference>
<name>A0A0W7WP41_9RHOB</name>
<dbReference type="AlphaFoldDB" id="A0A0W7WP41"/>
<comment type="caution">
    <text evidence="2">The sequence shown here is derived from an EMBL/GenBank/DDBJ whole genome shotgun (WGS) entry which is preliminary data.</text>
</comment>
<feature type="domain" description="DUF2383" evidence="1">
    <location>
        <begin position="5"/>
        <end position="110"/>
    </location>
</feature>
<keyword evidence="3" id="KW-1185">Reference proteome</keyword>
<evidence type="ECO:0000313" key="2">
    <source>
        <dbReference type="EMBL" id="KUF12370.1"/>
    </source>
</evidence>
<proteinExistence type="predicted"/>
<protein>
    <recommendedName>
        <fullName evidence="1">DUF2383 domain-containing protein</fullName>
    </recommendedName>
</protein>
<evidence type="ECO:0000313" key="3">
    <source>
        <dbReference type="Proteomes" id="UP000054396"/>
    </source>
</evidence>